<accession>A0A951QH48</accession>
<protein>
    <submittedName>
        <fullName evidence="8">TolC family protein</fullName>
    </submittedName>
</protein>
<evidence type="ECO:0000256" key="5">
    <source>
        <dbReference type="ARBA" id="ARBA00022692"/>
    </source>
</evidence>
<dbReference type="InterPro" id="IPR051906">
    <property type="entry name" value="TolC-like"/>
</dbReference>
<dbReference type="Gene3D" id="1.20.1600.10">
    <property type="entry name" value="Outer membrane efflux proteins (OEP)"/>
    <property type="match status" value="1"/>
</dbReference>
<evidence type="ECO:0000256" key="6">
    <source>
        <dbReference type="ARBA" id="ARBA00023136"/>
    </source>
</evidence>
<keyword evidence="4" id="KW-1134">Transmembrane beta strand</keyword>
<keyword evidence="3" id="KW-0813">Transport</keyword>
<evidence type="ECO:0000256" key="3">
    <source>
        <dbReference type="ARBA" id="ARBA00022448"/>
    </source>
</evidence>
<organism evidence="8 9">
    <name type="scientific">Drouetiella hepatica Uher 2000/2452</name>
    <dbReference type="NCBI Taxonomy" id="904376"/>
    <lineage>
        <taxon>Bacteria</taxon>
        <taxon>Bacillati</taxon>
        <taxon>Cyanobacteriota</taxon>
        <taxon>Cyanophyceae</taxon>
        <taxon>Oculatellales</taxon>
        <taxon>Oculatellaceae</taxon>
        <taxon>Drouetiella</taxon>
    </lineage>
</organism>
<feature type="non-terminal residue" evidence="8">
    <location>
        <position position="1"/>
    </location>
</feature>
<dbReference type="InterPro" id="IPR003423">
    <property type="entry name" value="OMP_efflux"/>
</dbReference>
<keyword evidence="7" id="KW-0998">Cell outer membrane</keyword>
<evidence type="ECO:0000256" key="7">
    <source>
        <dbReference type="ARBA" id="ARBA00023237"/>
    </source>
</evidence>
<comment type="subcellular location">
    <subcellularLocation>
        <location evidence="1">Cell outer membrane</location>
    </subcellularLocation>
</comment>
<sequence>LFDGGQSRAQADQQESNIAIAENQFASNREQIRFQVEQAYSTLRSSFDNIQVTALAVQNAQEALRLARLRFQAGVGTQTDVLQQQTALTQAEVNSLTAILNYNRAIASLQRQISNYPDGNLADTP</sequence>
<dbReference type="SUPFAM" id="SSF56954">
    <property type="entry name" value="Outer membrane efflux proteins (OEP)"/>
    <property type="match status" value="1"/>
</dbReference>
<keyword evidence="6" id="KW-0472">Membrane</keyword>
<evidence type="ECO:0000256" key="2">
    <source>
        <dbReference type="ARBA" id="ARBA00007613"/>
    </source>
</evidence>
<dbReference type="PANTHER" id="PTHR30026">
    <property type="entry name" value="OUTER MEMBRANE PROTEIN TOLC"/>
    <property type="match status" value="1"/>
</dbReference>
<name>A0A951QH48_9CYAN</name>
<evidence type="ECO:0000313" key="9">
    <source>
        <dbReference type="Proteomes" id="UP000757435"/>
    </source>
</evidence>
<dbReference type="GO" id="GO:0015562">
    <property type="term" value="F:efflux transmembrane transporter activity"/>
    <property type="evidence" value="ECO:0007669"/>
    <property type="project" value="InterPro"/>
</dbReference>
<reference evidence="8" key="1">
    <citation type="submission" date="2021-05" db="EMBL/GenBank/DDBJ databases">
        <authorList>
            <person name="Pietrasiak N."/>
            <person name="Ward R."/>
            <person name="Stajich J.E."/>
            <person name="Kurbessoian T."/>
        </authorList>
    </citation>
    <scope>NUCLEOTIDE SEQUENCE</scope>
    <source>
        <strain evidence="8">UHER 2000/2452</strain>
    </source>
</reference>
<dbReference type="Pfam" id="PF02321">
    <property type="entry name" value="OEP"/>
    <property type="match status" value="1"/>
</dbReference>
<dbReference type="Proteomes" id="UP000757435">
    <property type="component" value="Unassembled WGS sequence"/>
</dbReference>
<dbReference type="PANTHER" id="PTHR30026:SF21">
    <property type="entry name" value="SLR1270 PROTEIN"/>
    <property type="match status" value="1"/>
</dbReference>
<keyword evidence="5" id="KW-0812">Transmembrane</keyword>
<dbReference type="GO" id="GO:1990281">
    <property type="term" value="C:efflux pump complex"/>
    <property type="evidence" value="ECO:0007669"/>
    <property type="project" value="TreeGrafter"/>
</dbReference>
<comment type="caution">
    <text evidence="8">The sequence shown here is derived from an EMBL/GenBank/DDBJ whole genome shotgun (WGS) entry which is preliminary data.</text>
</comment>
<dbReference type="GO" id="GO:0009279">
    <property type="term" value="C:cell outer membrane"/>
    <property type="evidence" value="ECO:0007669"/>
    <property type="project" value="UniProtKB-SubCell"/>
</dbReference>
<comment type="similarity">
    <text evidence="2">Belongs to the outer membrane factor (OMF) (TC 1.B.17) family.</text>
</comment>
<dbReference type="AlphaFoldDB" id="A0A951QH48"/>
<reference evidence="8" key="2">
    <citation type="journal article" date="2022" name="Microbiol. Resour. Announc.">
        <title>Metagenome Sequencing to Explore Phylogenomics of Terrestrial Cyanobacteria.</title>
        <authorList>
            <person name="Ward R.D."/>
            <person name="Stajich J.E."/>
            <person name="Johansen J.R."/>
            <person name="Huntemann M."/>
            <person name="Clum A."/>
            <person name="Foster B."/>
            <person name="Foster B."/>
            <person name="Roux S."/>
            <person name="Palaniappan K."/>
            <person name="Varghese N."/>
            <person name="Mukherjee S."/>
            <person name="Reddy T.B.K."/>
            <person name="Daum C."/>
            <person name="Copeland A."/>
            <person name="Chen I.A."/>
            <person name="Ivanova N.N."/>
            <person name="Kyrpides N.C."/>
            <person name="Shapiro N."/>
            <person name="Eloe-Fadrosh E.A."/>
            <person name="Pietrasiak N."/>
        </authorList>
    </citation>
    <scope>NUCLEOTIDE SEQUENCE</scope>
    <source>
        <strain evidence="8">UHER 2000/2452</strain>
    </source>
</reference>
<proteinExistence type="inferred from homology"/>
<evidence type="ECO:0000313" key="8">
    <source>
        <dbReference type="EMBL" id="MBW4661681.1"/>
    </source>
</evidence>
<dbReference type="EMBL" id="JAHHHD010000042">
    <property type="protein sequence ID" value="MBW4661681.1"/>
    <property type="molecule type" value="Genomic_DNA"/>
</dbReference>
<evidence type="ECO:0000256" key="1">
    <source>
        <dbReference type="ARBA" id="ARBA00004442"/>
    </source>
</evidence>
<evidence type="ECO:0000256" key="4">
    <source>
        <dbReference type="ARBA" id="ARBA00022452"/>
    </source>
</evidence>
<dbReference type="GO" id="GO:0015288">
    <property type="term" value="F:porin activity"/>
    <property type="evidence" value="ECO:0007669"/>
    <property type="project" value="TreeGrafter"/>
</dbReference>
<gene>
    <name evidence="8" type="ORF">KME15_23675</name>
</gene>